<feature type="compositionally biased region" description="Pro residues" evidence="1">
    <location>
        <begin position="39"/>
        <end position="51"/>
    </location>
</feature>
<keyword evidence="2" id="KW-0812">Transmembrane</keyword>
<feature type="compositionally biased region" description="Low complexity" evidence="1">
    <location>
        <begin position="27"/>
        <end position="38"/>
    </location>
</feature>
<feature type="transmembrane region" description="Helical" evidence="2">
    <location>
        <begin position="144"/>
        <end position="170"/>
    </location>
</feature>
<evidence type="ECO:0000313" key="3">
    <source>
        <dbReference type="EMBL" id="PIT92704.1"/>
    </source>
</evidence>
<reference evidence="4" key="1">
    <citation type="submission" date="2017-09" db="EMBL/GenBank/DDBJ databases">
        <title>Depth-based differentiation of microbial function through sediment-hosted aquifers and enrichment of novel symbionts in the deep terrestrial subsurface.</title>
        <authorList>
            <person name="Probst A.J."/>
            <person name="Ladd B."/>
            <person name="Jarett J.K."/>
            <person name="Geller-Mcgrath D.E."/>
            <person name="Sieber C.M.K."/>
            <person name="Emerson J.B."/>
            <person name="Anantharaman K."/>
            <person name="Thomas B.C."/>
            <person name="Malmstrom R."/>
            <person name="Stieglmeier M."/>
            <person name="Klingl A."/>
            <person name="Woyke T."/>
            <person name="Ryan C.M."/>
            <person name="Banfield J.F."/>
        </authorList>
    </citation>
    <scope>NUCLEOTIDE SEQUENCE [LARGE SCALE GENOMIC DNA]</scope>
</reference>
<name>A0A2M6WIZ5_9BACT</name>
<dbReference type="AlphaFoldDB" id="A0A2M6WIZ5"/>
<feature type="compositionally biased region" description="Pro residues" evidence="1">
    <location>
        <begin position="121"/>
        <end position="130"/>
    </location>
</feature>
<evidence type="ECO:0000256" key="1">
    <source>
        <dbReference type="SAM" id="MobiDB-lite"/>
    </source>
</evidence>
<sequence length="380" mass="39939">MEPTQQAPGGTPPFTPQQPKTPPPPSGAAFAPPQSAPSGSPPPSPLGPPPGAGESEQSRVPGPRPDQEVKLRTLSTDATSIAQGSADPIPESVVVPSDEQEPNLKPGSTSSSILSNQFGGTPPPGNPPSSPEAEPSTPKKSKKILTILISVVVVLGLVGVGYFFIFPLFFGEDEVAIAPPPPPTPTPSPTPTPPPTPVALHQSLFLTTPIERAEVRLITADFQTITQSLNQLAVSDFTEGTLQEISLLDADGGQLSWPDYMSQLLPDFTPGEVAQYFDTDFTGWIYYDEKGKWPGYAVRILGDESSIRTAMVKLESSTLSGVFLTPDVLGEFKDGSINAHSTRFATAPNGAAFNYGVASGLFFISTSYAGLQEAAFLLGL</sequence>
<protein>
    <submittedName>
        <fullName evidence="3">Uncharacterized protein</fullName>
    </submittedName>
</protein>
<proteinExistence type="predicted"/>
<dbReference type="Proteomes" id="UP000228635">
    <property type="component" value="Unassembled WGS sequence"/>
</dbReference>
<feature type="compositionally biased region" description="Polar residues" evidence="1">
    <location>
        <begin position="106"/>
        <end position="119"/>
    </location>
</feature>
<evidence type="ECO:0000256" key="2">
    <source>
        <dbReference type="SAM" id="Phobius"/>
    </source>
</evidence>
<gene>
    <name evidence="3" type="ORF">COU08_00890</name>
</gene>
<dbReference type="EMBL" id="PFBA01000012">
    <property type="protein sequence ID" value="PIT92704.1"/>
    <property type="molecule type" value="Genomic_DNA"/>
</dbReference>
<dbReference type="PRINTS" id="PR01217">
    <property type="entry name" value="PRICHEXTENSN"/>
</dbReference>
<feature type="compositionally biased region" description="Pro residues" evidence="1">
    <location>
        <begin position="10"/>
        <end position="26"/>
    </location>
</feature>
<organism evidence="3 4">
    <name type="scientific">Candidatus Harrisonbacteria bacterium CG10_big_fil_rev_8_21_14_0_10_42_17</name>
    <dbReference type="NCBI Taxonomy" id="1974584"/>
    <lineage>
        <taxon>Bacteria</taxon>
        <taxon>Candidatus Harrisoniibacteriota</taxon>
    </lineage>
</organism>
<feature type="region of interest" description="Disordered" evidence="1">
    <location>
        <begin position="1"/>
        <end position="138"/>
    </location>
</feature>
<evidence type="ECO:0000313" key="4">
    <source>
        <dbReference type="Proteomes" id="UP000228635"/>
    </source>
</evidence>
<accession>A0A2M6WIZ5</accession>
<keyword evidence="2" id="KW-1133">Transmembrane helix</keyword>
<keyword evidence="2" id="KW-0472">Membrane</keyword>
<feature type="compositionally biased region" description="Polar residues" evidence="1">
    <location>
        <begin position="73"/>
        <end position="83"/>
    </location>
</feature>
<comment type="caution">
    <text evidence="3">The sequence shown here is derived from an EMBL/GenBank/DDBJ whole genome shotgun (WGS) entry which is preliminary data.</text>
</comment>